<name>A0A0B6Z553_9EUPU</name>
<sequence length="80" mass="9360">MVFHLLLTQEVFGSKNLKDVPAFNHVHTTYAFMSKYMCTHSCIHTETYSCILTGEIIASSRCLRWWLSNRPSTRLSYQTR</sequence>
<protein>
    <submittedName>
        <fullName evidence="1">Uncharacterized protein</fullName>
    </submittedName>
</protein>
<proteinExistence type="predicted"/>
<dbReference type="AlphaFoldDB" id="A0A0B6Z553"/>
<accession>A0A0B6Z553</accession>
<evidence type="ECO:0000313" key="1">
    <source>
        <dbReference type="EMBL" id="CEK62996.1"/>
    </source>
</evidence>
<reference evidence="1" key="1">
    <citation type="submission" date="2014-12" db="EMBL/GenBank/DDBJ databases">
        <title>Insight into the proteome of Arion vulgaris.</title>
        <authorList>
            <person name="Aradska J."/>
            <person name="Bulat T."/>
            <person name="Smidak R."/>
            <person name="Sarate P."/>
            <person name="Gangsoo J."/>
            <person name="Sialana F."/>
            <person name="Bilban M."/>
            <person name="Lubec G."/>
        </authorList>
    </citation>
    <scope>NUCLEOTIDE SEQUENCE</scope>
    <source>
        <tissue evidence="1">Skin</tissue>
    </source>
</reference>
<gene>
    <name evidence="1" type="primary">ORF46756</name>
</gene>
<dbReference type="EMBL" id="HACG01016131">
    <property type="protein sequence ID" value="CEK62996.1"/>
    <property type="molecule type" value="Transcribed_RNA"/>
</dbReference>
<organism evidence="1">
    <name type="scientific">Arion vulgaris</name>
    <dbReference type="NCBI Taxonomy" id="1028688"/>
    <lineage>
        <taxon>Eukaryota</taxon>
        <taxon>Metazoa</taxon>
        <taxon>Spiralia</taxon>
        <taxon>Lophotrochozoa</taxon>
        <taxon>Mollusca</taxon>
        <taxon>Gastropoda</taxon>
        <taxon>Heterobranchia</taxon>
        <taxon>Euthyneura</taxon>
        <taxon>Panpulmonata</taxon>
        <taxon>Eupulmonata</taxon>
        <taxon>Stylommatophora</taxon>
        <taxon>Helicina</taxon>
        <taxon>Arionoidea</taxon>
        <taxon>Arionidae</taxon>
        <taxon>Arion</taxon>
    </lineage>
</organism>